<proteinExistence type="predicted"/>
<dbReference type="AlphaFoldDB" id="A0A4S8M8J5"/>
<reference evidence="1 2" key="1">
    <citation type="journal article" date="2019" name="Nat. Ecol. Evol.">
        <title>Megaphylogeny resolves global patterns of mushroom evolution.</title>
        <authorList>
            <person name="Varga T."/>
            <person name="Krizsan K."/>
            <person name="Foldi C."/>
            <person name="Dima B."/>
            <person name="Sanchez-Garcia M."/>
            <person name="Sanchez-Ramirez S."/>
            <person name="Szollosi G.J."/>
            <person name="Szarkandi J.G."/>
            <person name="Papp V."/>
            <person name="Albert L."/>
            <person name="Andreopoulos W."/>
            <person name="Angelini C."/>
            <person name="Antonin V."/>
            <person name="Barry K.W."/>
            <person name="Bougher N.L."/>
            <person name="Buchanan P."/>
            <person name="Buyck B."/>
            <person name="Bense V."/>
            <person name="Catcheside P."/>
            <person name="Chovatia M."/>
            <person name="Cooper J."/>
            <person name="Damon W."/>
            <person name="Desjardin D."/>
            <person name="Finy P."/>
            <person name="Geml J."/>
            <person name="Haridas S."/>
            <person name="Hughes K."/>
            <person name="Justo A."/>
            <person name="Karasinski D."/>
            <person name="Kautmanova I."/>
            <person name="Kiss B."/>
            <person name="Kocsube S."/>
            <person name="Kotiranta H."/>
            <person name="LaButti K.M."/>
            <person name="Lechner B.E."/>
            <person name="Liimatainen K."/>
            <person name="Lipzen A."/>
            <person name="Lukacs Z."/>
            <person name="Mihaltcheva S."/>
            <person name="Morgado L.N."/>
            <person name="Niskanen T."/>
            <person name="Noordeloos M.E."/>
            <person name="Ohm R.A."/>
            <person name="Ortiz-Santana B."/>
            <person name="Ovrebo C."/>
            <person name="Racz N."/>
            <person name="Riley R."/>
            <person name="Savchenko A."/>
            <person name="Shiryaev A."/>
            <person name="Soop K."/>
            <person name="Spirin V."/>
            <person name="Szebenyi C."/>
            <person name="Tomsovsky M."/>
            <person name="Tulloss R.E."/>
            <person name="Uehling J."/>
            <person name="Grigoriev I.V."/>
            <person name="Vagvolgyi C."/>
            <person name="Papp T."/>
            <person name="Martin F.M."/>
            <person name="Miettinen O."/>
            <person name="Hibbett D.S."/>
            <person name="Nagy L.G."/>
        </authorList>
    </citation>
    <scope>NUCLEOTIDE SEQUENCE [LARGE SCALE GENOMIC DNA]</scope>
    <source>
        <strain evidence="1 2">CBS 962.96</strain>
    </source>
</reference>
<dbReference type="Proteomes" id="UP000297245">
    <property type="component" value="Unassembled WGS sequence"/>
</dbReference>
<keyword evidence="2" id="KW-1185">Reference proteome</keyword>
<name>A0A4S8M8J5_DENBC</name>
<protein>
    <submittedName>
        <fullName evidence="1">Uncharacterized protein</fullName>
    </submittedName>
</protein>
<accession>A0A4S8M8J5</accession>
<dbReference type="EMBL" id="ML179132">
    <property type="protein sequence ID" value="THU98697.1"/>
    <property type="molecule type" value="Genomic_DNA"/>
</dbReference>
<organism evidence="1 2">
    <name type="scientific">Dendrothele bispora (strain CBS 962.96)</name>
    <dbReference type="NCBI Taxonomy" id="1314807"/>
    <lineage>
        <taxon>Eukaryota</taxon>
        <taxon>Fungi</taxon>
        <taxon>Dikarya</taxon>
        <taxon>Basidiomycota</taxon>
        <taxon>Agaricomycotina</taxon>
        <taxon>Agaricomycetes</taxon>
        <taxon>Agaricomycetidae</taxon>
        <taxon>Agaricales</taxon>
        <taxon>Agaricales incertae sedis</taxon>
        <taxon>Dendrothele</taxon>
    </lineage>
</organism>
<evidence type="ECO:0000313" key="2">
    <source>
        <dbReference type="Proteomes" id="UP000297245"/>
    </source>
</evidence>
<gene>
    <name evidence="1" type="ORF">K435DRAFT_524732</name>
</gene>
<sequence length="57" mass="6426">MVLLQKLDTGNNTNTPLTRNTPLTLMDNGLMQTIRFYRSVLRSFHDGLDAGSWKLCG</sequence>
<evidence type="ECO:0000313" key="1">
    <source>
        <dbReference type="EMBL" id="THU98697.1"/>
    </source>
</evidence>